<dbReference type="Proteomes" id="UP000562492">
    <property type="component" value="Unassembled WGS sequence"/>
</dbReference>
<dbReference type="EC" id="2.7.7.65" evidence="1"/>
<dbReference type="InterPro" id="IPR043128">
    <property type="entry name" value="Rev_trsase/Diguanyl_cyclase"/>
</dbReference>
<organism evidence="5 6">
    <name type="scientific">Comamonas odontotermitis</name>
    <dbReference type="NCBI Taxonomy" id="379895"/>
    <lineage>
        <taxon>Bacteria</taxon>
        <taxon>Pseudomonadati</taxon>
        <taxon>Pseudomonadota</taxon>
        <taxon>Betaproteobacteria</taxon>
        <taxon>Burkholderiales</taxon>
        <taxon>Comamonadaceae</taxon>
        <taxon>Comamonas</taxon>
    </lineage>
</organism>
<dbReference type="PROSITE" id="PS50887">
    <property type="entry name" value="GGDEF"/>
    <property type="match status" value="1"/>
</dbReference>
<feature type="transmembrane region" description="Helical" evidence="3">
    <location>
        <begin position="189"/>
        <end position="212"/>
    </location>
</feature>
<dbReference type="InterPro" id="IPR000160">
    <property type="entry name" value="GGDEF_dom"/>
</dbReference>
<gene>
    <name evidence="5" type="ORF">HNP33_000340</name>
</gene>
<accession>A0ABR6RAW1</accession>
<keyword evidence="3" id="KW-1133">Transmembrane helix</keyword>
<comment type="caution">
    <text evidence="5">The sequence shown here is derived from an EMBL/GenBank/DDBJ whole genome shotgun (WGS) entry which is preliminary data.</text>
</comment>
<dbReference type="SMART" id="SM00267">
    <property type="entry name" value="GGDEF"/>
    <property type="match status" value="1"/>
</dbReference>
<name>A0ABR6RAW1_9BURK</name>
<evidence type="ECO:0000259" key="4">
    <source>
        <dbReference type="PROSITE" id="PS50887"/>
    </source>
</evidence>
<dbReference type="RefSeq" id="WP_184704591.1">
    <property type="nucleotide sequence ID" value="NZ_JACHKZ010000001.1"/>
</dbReference>
<comment type="catalytic activity">
    <reaction evidence="2">
        <text>2 GTP = 3',3'-c-di-GMP + 2 diphosphate</text>
        <dbReference type="Rhea" id="RHEA:24898"/>
        <dbReference type="ChEBI" id="CHEBI:33019"/>
        <dbReference type="ChEBI" id="CHEBI:37565"/>
        <dbReference type="ChEBI" id="CHEBI:58805"/>
        <dbReference type="EC" id="2.7.7.65"/>
    </reaction>
</comment>
<feature type="transmembrane region" description="Helical" evidence="3">
    <location>
        <begin position="64"/>
        <end position="84"/>
    </location>
</feature>
<proteinExistence type="predicted"/>
<dbReference type="InterPro" id="IPR050469">
    <property type="entry name" value="Diguanylate_Cyclase"/>
</dbReference>
<dbReference type="InterPro" id="IPR029787">
    <property type="entry name" value="Nucleotide_cyclase"/>
</dbReference>
<sequence>MEWGLVSVALMWLMVGMTALSAVTSIAVLGRKGWRKGLGAVALAMLLVAVLAAVQMLSPPAARWSGVLTSCLFSVALSCLAMALRQFRQLDTDWRWLMLAPAAALLLGSLASGSERATLLLYALHAIFAFQLGWLALELWHMRVLRLGTGYRMLCAALGGFLLGMPYLQCGWGQGLAQEMVLVEPQMPWYWARTALVVAVLLLLTLGFMRMVQDRREARSRRAALRDPLTRMLNRRALVKALEHCIRDASRQVHPLALLLIDVDHFKRVNDTHGHISGDKVLRHVSRVLASNVRSDVYLGRFGGEEFVIVCPGMGMEEAQILAERLILAVRSSSVHIKGQALQVTVSIGGFAGPVGAHTQWETLLEAADSAMYRAKESGRNRVVMHRQLPASSTESSMPLWRESSA</sequence>
<evidence type="ECO:0000313" key="5">
    <source>
        <dbReference type="EMBL" id="MBB6576292.1"/>
    </source>
</evidence>
<evidence type="ECO:0000256" key="1">
    <source>
        <dbReference type="ARBA" id="ARBA00012528"/>
    </source>
</evidence>
<reference evidence="5 6" key="1">
    <citation type="submission" date="2020-08" db="EMBL/GenBank/DDBJ databases">
        <title>Functional genomics of gut bacteria from endangered species of beetles.</title>
        <authorList>
            <person name="Carlos-Shanley C."/>
        </authorList>
    </citation>
    <scope>NUCLEOTIDE SEQUENCE [LARGE SCALE GENOMIC DNA]</scope>
    <source>
        <strain evidence="5 6">S00124</strain>
    </source>
</reference>
<evidence type="ECO:0000256" key="2">
    <source>
        <dbReference type="ARBA" id="ARBA00034247"/>
    </source>
</evidence>
<dbReference type="NCBIfam" id="TIGR00254">
    <property type="entry name" value="GGDEF"/>
    <property type="match status" value="1"/>
</dbReference>
<dbReference type="PANTHER" id="PTHR45138">
    <property type="entry name" value="REGULATORY COMPONENTS OF SENSORY TRANSDUCTION SYSTEM"/>
    <property type="match status" value="1"/>
</dbReference>
<dbReference type="Pfam" id="PF00990">
    <property type="entry name" value="GGDEF"/>
    <property type="match status" value="1"/>
</dbReference>
<feature type="transmembrane region" description="Helical" evidence="3">
    <location>
        <begin position="37"/>
        <end position="58"/>
    </location>
</feature>
<dbReference type="EMBL" id="JACHKZ010000001">
    <property type="protein sequence ID" value="MBB6576292.1"/>
    <property type="molecule type" value="Genomic_DNA"/>
</dbReference>
<dbReference type="PANTHER" id="PTHR45138:SF9">
    <property type="entry name" value="DIGUANYLATE CYCLASE DGCM-RELATED"/>
    <property type="match status" value="1"/>
</dbReference>
<evidence type="ECO:0000256" key="3">
    <source>
        <dbReference type="SAM" id="Phobius"/>
    </source>
</evidence>
<keyword evidence="3" id="KW-0812">Transmembrane</keyword>
<keyword evidence="6" id="KW-1185">Reference proteome</keyword>
<evidence type="ECO:0000313" key="6">
    <source>
        <dbReference type="Proteomes" id="UP000562492"/>
    </source>
</evidence>
<keyword evidence="3" id="KW-0472">Membrane</keyword>
<dbReference type="Gene3D" id="3.30.70.270">
    <property type="match status" value="1"/>
</dbReference>
<feature type="domain" description="GGDEF" evidence="4">
    <location>
        <begin position="254"/>
        <end position="388"/>
    </location>
</feature>
<feature type="transmembrane region" description="Helical" evidence="3">
    <location>
        <begin position="6"/>
        <end position="30"/>
    </location>
</feature>
<protein>
    <recommendedName>
        <fullName evidence="1">diguanylate cyclase</fullName>
        <ecNumber evidence="1">2.7.7.65</ecNumber>
    </recommendedName>
</protein>
<feature type="transmembrane region" description="Helical" evidence="3">
    <location>
        <begin position="149"/>
        <end position="169"/>
    </location>
</feature>
<feature type="transmembrane region" description="Helical" evidence="3">
    <location>
        <begin position="96"/>
        <end position="113"/>
    </location>
</feature>
<dbReference type="SUPFAM" id="SSF55073">
    <property type="entry name" value="Nucleotide cyclase"/>
    <property type="match status" value="1"/>
</dbReference>
<feature type="transmembrane region" description="Helical" evidence="3">
    <location>
        <begin position="119"/>
        <end position="137"/>
    </location>
</feature>
<dbReference type="CDD" id="cd01949">
    <property type="entry name" value="GGDEF"/>
    <property type="match status" value="1"/>
</dbReference>